<dbReference type="Gene3D" id="3.40.50.300">
    <property type="entry name" value="P-loop containing nucleotide triphosphate hydrolases"/>
    <property type="match status" value="1"/>
</dbReference>
<organism evidence="11 12">
    <name type="scientific">Paenibacillus aestuarii</name>
    <dbReference type="NCBI Taxonomy" id="516965"/>
    <lineage>
        <taxon>Bacteria</taxon>
        <taxon>Bacillati</taxon>
        <taxon>Bacillota</taxon>
        <taxon>Bacilli</taxon>
        <taxon>Bacillales</taxon>
        <taxon>Paenibacillaceae</taxon>
        <taxon>Paenibacillus</taxon>
    </lineage>
</organism>
<dbReference type="InterPro" id="IPR017441">
    <property type="entry name" value="Protein_kinase_ATP_BS"/>
</dbReference>
<evidence type="ECO:0000256" key="5">
    <source>
        <dbReference type="ARBA" id="ARBA00022777"/>
    </source>
</evidence>
<dbReference type="InterPro" id="IPR027417">
    <property type="entry name" value="P-loop_NTPase"/>
</dbReference>
<evidence type="ECO:0000313" key="12">
    <source>
        <dbReference type="Proteomes" id="UP001596044"/>
    </source>
</evidence>
<keyword evidence="4 9" id="KW-0547">Nucleotide-binding</keyword>
<comment type="catalytic activity">
    <reaction evidence="8">
        <text>L-seryl-[protein] + ATP = O-phospho-L-seryl-[protein] + ADP + H(+)</text>
        <dbReference type="Rhea" id="RHEA:17989"/>
        <dbReference type="Rhea" id="RHEA-COMP:9863"/>
        <dbReference type="Rhea" id="RHEA-COMP:11604"/>
        <dbReference type="ChEBI" id="CHEBI:15378"/>
        <dbReference type="ChEBI" id="CHEBI:29999"/>
        <dbReference type="ChEBI" id="CHEBI:30616"/>
        <dbReference type="ChEBI" id="CHEBI:83421"/>
        <dbReference type="ChEBI" id="CHEBI:456216"/>
        <dbReference type="EC" id="2.7.11.1"/>
    </reaction>
</comment>
<sequence>MPNQQRIIGADLGGRYRILSLLGQGGMGKVYLAEDLKLKGKRWAIKECAGFAADPDSFLEEAEMLARLQHPQMPQLVDYFSTDTGSCYMVMDYIQGPTLQDLFEQQGRELPLSQVIQIAIQLCDLFHYLHTFQPRPIIYRDLKPSNVMLGEHDMVRLIDFGVARHYAIGQQADTVQIGTVGFAAPEQFMGLQTDARSDLYTLGAMLYYLLTRGRYAYQRQHMGSLRAKVPEPLASTIELLLQESPELRCQSALEVKHRLRALDADTARVAGEPKGRMSRKQPVSTQVSDKLILVGGLFAGAGSTFAAVSLARLLDHLQVPHAVVEHPAIEPDLYMLLYGDQQAPAHYAYAAAVLSSGQSPVDTVPWRRGFTTWVPLQPEGFQGTWQPSDSFKLLHAVKQPVVIMDISTKWQDASVQELMACADEIVVVLDASPGKCNRPSSLALLQLLESYRARGIHVRYLVNRLEVGQLHKEWVDSLPEAPFCTIPEISAEVVMRAVQKGECVQDQQQVLSRLEQTMQPLLRAIMPEAVLLRQRPRARVSLFSRFRR</sequence>
<keyword evidence="3" id="KW-0808">Transferase</keyword>
<protein>
    <recommendedName>
        <fullName evidence="1">non-specific serine/threonine protein kinase</fullName>
        <ecNumber evidence="1">2.7.11.1</ecNumber>
    </recommendedName>
</protein>
<keyword evidence="6 9" id="KW-0067">ATP-binding</keyword>
<keyword evidence="12" id="KW-1185">Reference proteome</keyword>
<keyword evidence="5 11" id="KW-0418">Kinase</keyword>
<keyword evidence="2" id="KW-0723">Serine/threonine-protein kinase</keyword>
<dbReference type="InterPro" id="IPR000719">
    <property type="entry name" value="Prot_kinase_dom"/>
</dbReference>
<evidence type="ECO:0000256" key="1">
    <source>
        <dbReference type="ARBA" id="ARBA00012513"/>
    </source>
</evidence>
<dbReference type="PROSITE" id="PS50011">
    <property type="entry name" value="PROTEIN_KINASE_DOM"/>
    <property type="match status" value="1"/>
</dbReference>
<evidence type="ECO:0000313" key="11">
    <source>
        <dbReference type="EMBL" id="MFC5453072.1"/>
    </source>
</evidence>
<dbReference type="EMBL" id="JBHSMJ010000065">
    <property type="protein sequence ID" value="MFC5453072.1"/>
    <property type="molecule type" value="Genomic_DNA"/>
</dbReference>
<dbReference type="PANTHER" id="PTHR24363">
    <property type="entry name" value="SERINE/THREONINE PROTEIN KINASE"/>
    <property type="match status" value="1"/>
</dbReference>
<dbReference type="Proteomes" id="UP001596044">
    <property type="component" value="Unassembled WGS sequence"/>
</dbReference>
<evidence type="ECO:0000256" key="3">
    <source>
        <dbReference type="ARBA" id="ARBA00022679"/>
    </source>
</evidence>
<dbReference type="PROSITE" id="PS00107">
    <property type="entry name" value="PROTEIN_KINASE_ATP"/>
    <property type="match status" value="1"/>
</dbReference>
<dbReference type="GO" id="GO:0016301">
    <property type="term" value="F:kinase activity"/>
    <property type="evidence" value="ECO:0007669"/>
    <property type="project" value="UniProtKB-KW"/>
</dbReference>
<dbReference type="Pfam" id="PF00069">
    <property type="entry name" value="Pkinase"/>
    <property type="match status" value="1"/>
</dbReference>
<dbReference type="PANTHER" id="PTHR24363:SF0">
    <property type="entry name" value="SERINE_THREONINE KINASE LIKE DOMAIN CONTAINING 1"/>
    <property type="match status" value="1"/>
</dbReference>
<evidence type="ECO:0000256" key="9">
    <source>
        <dbReference type="PROSITE-ProRule" id="PRU10141"/>
    </source>
</evidence>
<name>A0ABW0KJ27_9BACL</name>
<evidence type="ECO:0000256" key="7">
    <source>
        <dbReference type="ARBA" id="ARBA00047899"/>
    </source>
</evidence>
<dbReference type="RefSeq" id="WP_270879324.1">
    <property type="nucleotide sequence ID" value="NZ_JAQFVF010000023.1"/>
</dbReference>
<evidence type="ECO:0000256" key="4">
    <source>
        <dbReference type="ARBA" id="ARBA00022741"/>
    </source>
</evidence>
<evidence type="ECO:0000256" key="6">
    <source>
        <dbReference type="ARBA" id="ARBA00022840"/>
    </source>
</evidence>
<dbReference type="EC" id="2.7.11.1" evidence="1"/>
<gene>
    <name evidence="11" type="ORF">ACFPOG_33190</name>
</gene>
<comment type="catalytic activity">
    <reaction evidence="7">
        <text>L-threonyl-[protein] + ATP = O-phospho-L-threonyl-[protein] + ADP + H(+)</text>
        <dbReference type="Rhea" id="RHEA:46608"/>
        <dbReference type="Rhea" id="RHEA-COMP:11060"/>
        <dbReference type="Rhea" id="RHEA-COMP:11605"/>
        <dbReference type="ChEBI" id="CHEBI:15378"/>
        <dbReference type="ChEBI" id="CHEBI:30013"/>
        <dbReference type="ChEBI" id="CHEBI:30616"/>
        <dbReference type="ChEBI" id="CHEBI:61977"/>
        <dbReference type="ChEBI" id="CHEBI:456216"/>
        <dbReference type="EC" id="2.7.11.1"/>
    </reaction>
</comment>
<feature type="binding site" evidence="9">
    <location>
        <position position="46"/>
    </location>
    <ligand>
        <name>ATP</name>
        <dbReference type="ChEBI" id="CHEBI:30616"/>
    </ligand>
</feature>
<dbReference type="InterPro" id="IPR011009">
    <property type="entry name" value="Kinase-like_dom_sf"/>
</dbReference>
<dbReference type="InterPro" id="IPR008271">
    <property type="entry name" value="Ser/Thr_kinase_AS"/>
</dbReference>
<evidence type="ECO:0000256" key="8">
    <source>
        <dbReference type="ARBA" id="ARBA00048679"/>
    </source>
</evidence>
<dbReference type="SMART" id="SM00220">
    <property type="entry name" value="S_TKc"/>
    <property type="match status" value="1"/>
</dbReference>
<dbReference type="SUPFAM" id="SSF56112">
    <property type="entry name" value="Protein kinase-like (PK-like)"/>
    <property type="match status" value="1"/>
</dbReference>
<dbReference type="PROSITE" id="PS00108">
    <property type="entry name" value="PROTEIN_KINASE_ST"/>
    <property type="match status" value="1"/>
</dbReference>
<proteinExistence type="predicted"/>
<dbReference type="Gene3D" id="3.30.200.20">
    <property type="entry name" value="Phosphorylase Kinase, domain 1"/>
    <property type="match status" value="1"/>
</dbReference>
<evidence type="ECO:0000259" key="10">
    <source>
        <dbReference type="PROSITE" id="PS50011"/>
    </source>
</evidence>
<comment type="caution">
    <text evidence="11">The sequence shown here is derived from an EMBL/GenBank/DDBJ whole genome shotgun (WGS) entry which is preliminary data.</text>
</comment>
<dbReference type="Gene3D" id="1.10.510.10">
    <property type="entry name" value="Transferase(Phosphotransferase) domain 1"/>
    <property type="match status" value="1"/>
</dbReference>
<reference evidence="12" key="1">
    <citation type="journal article" date="2019" name="Int. J. Syst. Evol. Microbiol.">
        <title>The Global Catalogue of Microorganisms (GCM) 10K type strain sequencing project: providing services to taxonomists for standard genome sequencing and annotation.</title>
        <authorList>
            <consortium name="The Broad Institute Genomics Platform"/>
            <consortium name="The Broad Institute Genome Sequencing Center for Infectious Disease"/>
            <person name="Wu L."/>
            <person name="Ma J."/>
        </authorList>
    </citation>
    <scope>NUCLEOTIDE SEQUENCE [LARGE SCALE GENOMIC DNA]</scope>
    <source>
        <strain evidence="12">KACC 11904</strain>
    </source>
</reference>
<evidence type="ECO:0000256" key="2">
    <source>
        <dbReference type="ARBA" id="ARBA00022527"/>
    </source>
</evidence>
<dbReference type="CDD" id="cd14014">
    <property type="entry name" value="STKc_PknB_like"/>
    <property type="match status" value="1"/>
</dbReference>
<accession>A0ABW0KJ27</accession>
<feature type="domain" description="Protein kinase" evidence="10">
    <location>
        <begin position="16"/>
        <end position="260"/>
    </location>
</feature>